<feature type="compositionally biased region" description="Basic and acidic residues" evidence="1">
    <location>
        <begin position="32"/>
        <end position="42"/>
    </location>
</feature>
<keyword evidence="4" id="KW-1185">Reference proteome</keyword>
<feature type="region of interest" description="Disordered" evidence="1">
    <location>
        <begin position="1"/>
        <end position="60"/>
    </location>
</feature>
<dbReference type="Proteomes" id="UP000799424">
    <property type="component" value="Unassembled WGS sequence"/>
</dbReference>
<dbReference type="EMBL" id="MU006222">
    <property type="protein sequence ID" value="KAF2828758.1"/>
    <property type="molecule type" value="Genomic_DNA"/>
</dbReference>
<name>A0A6A7A7K4_9PLEO</name>
<evidence type="ECO:0000313" key="3">
    <source>
        <dbReference type="EMBL" id="KAF2828758.1"/>
    </source>
</evidence>
<reference evidence="3" key="1">
    <citation type="journal article" date="2020" name="Stud. Mycol.">
        <title>101 Dothideomycetes genomes: a test case for predicting lifestyles and emergence of pathogens.</title>
        <authorList>
            <person name="Haridas S."/>
            <person name="Albert R."/>
            <person name="Binder M."/>
            <person name="Bloem J."/>
            <person name="Labutti K."/>
            <person name="Salamov A."/>
            <person name="Andreopoulos B."/>
            <person name="Baker S."/>
            <person name="Barry K."/>
            <person name="Bills G."/>
            <person name="Bluhm B."/>
            <person name="Cannon C."/>
            <person name="Castanera R."/>
            <person name="Culley D."/>
            <person name="Daum C."/>
            <person name="Ezra D."/>
            <person name="Gonzalez J."/>
            <person name="Henrissat B."/>
            <person name="Kuo A."/>
            <person name="Liang C."/>
            <person name="Lipzen A."/>
            <person name="Lutzoni F."/>
            <person name="Magnuson J."/>
            <person name="Mondo S."/>
            <person name="Nolan M."/>
            <person name="Ohm R."/>
            <person name="Pangilinan J."/>
            <person name="Park H.-J."/>
            <person name="Ramirez L."/>
            <person name="Alfaro M."/>
            <person name="Sun H."/>
            <person name="Tritt A."/>
            <person name="Yoshinaga Y."/>
            <person name="Zwiers L.-H."/>
            <person name="Turgeon B."/>
            <person name="Goodwin S."/>
            <person name="Spatafora J."/>
            <person name="Crous P."/>
            <person name="Grigoriev I."/>
        </authorList>
    </citation>
    <scope>NUCLEOTIDE SEQUENCE</scope>
    <source>
        <strain evidence="3">CBS 113818</strain>
    </source>
</reference>
<dbReference type="AlphaFoldDB" id="A0A6A7A7K4"/>
<dbReference type="PANTHER" id="PTHR33112:SF1">
    <property type="entry name" value="HETEROKARYON INCOMPATIBILITY DOMAIN-CONTAINING PROTEIN"/>
    <property type="match status" value="1"/>
</dbReference>
<dbReference type="PANTHER" id="PTHR33112">
    <property type="entry name" value="DOMAIN PROTEIN, PUTATIVE-RELATED"/>
    <property type="match status" value="1"/>
</dbReference>
<evidence type="ECO:0000313" key="4">
    <source>
        <dbReference type="Proteomes" id="UP000799424"/>
    </source>
</evidence>
<dbReference type="InterPro" id="IPR010730">
    <property type="entry name" value="HET"/>
</dbReference>
<sequence>MNKLARLKQRWSDRRTDNTPSPNRSLLSPPSKIEEHHSEPSKRFRNPPQDPSNPTHDSQDSLCERCISLHVGSQLELEGRAATGLIATIEKTSLNSKCGFCTQLCDIFEEINSWSTHLVHSEIRLSRHALDILDERGGYFGHYLCIHFGEPIQEIRLYPSHGIFDNLSYNRKTAHPLGNALNPMLSDFEMARLWLHTCRLNHGMECKPSASETSILRLIDCRTRRIIQATRSQSYICLSYVWGTDVTLVSANQTILPDLLPKTVEDAMFVAINLSIPFLWVDRYCIDQDNLEEKHSIIRNMDRIYQGAELTIIASVGNDPHNGLPSVLGTPRKLQCRLQGNTYSHLAAEDVADEILQSKWNSRGWTVNLYLAIRPG</sequence>
<dbReference type="Pfam" id="PF06985">
    <property type="entry name" value="HET"/>
    <property type="match status" value="1"/>
</dbReference>
<feature type="compositionally biased region" description="Low complexity" evidence="1">
    <location>
        <begin position="20"/>
        <end position="31"/>
    </location>
</feature>
<dbReference type="OrthoDB" id="5428863at2759"/>
<evidence type="ECO:0000259" key="2">
    <source>
        <dbReference type="Pfam" id="PF06985"/>
    </source>
</evidence>
<proteinExistence type="predicted"/>
<feature type="domain" description="Heterokaryon incompatibility" evidence="2">
    <location>
        <begin position="235"/>
        <end position="367"/>
    </location>
</feature>
<protein>
    <submittedName>
        <fullName evidence="3">HET-domain-containing protein</fullName>
    </submittedName>
</protein>
<gene>
    <name evidence="3" type="ORF">CC86DRAFT_197624</name>
</gene>
<organism evidence="3 4">
    <name type="scientific">Ophiobolus disseminans</name>
    <dbReference type="NCBI Taxonomy" id="1469910"/>
    <lineage>
        <taxon>Eukaryota</taxon>
        <taxon>Fungi</taxon>
        <taxon>Dikarya</taxon>
        <taxon>Ascomycota</taxon>
        <taxon>Pezizomycotina</taxon>
        <taxon>Dothideomycetes</taxon>
        <taxon>Pleosporomycetidae</taxon>
        <taxon>Pleosporales</taxon>
        <taxon>Pleosporineae</taxon>
        <taxon>Phaeosphaeriaceae</taxon>
        <taxon>Ophiobolus</taxon>
    </lineage>
</organism>
<accession>A0A6A7A7K4</accession>
<evidence type="ECO:0000256" key="1">
    <source>
        <dbReference type="SAM" id="MobiDB-lite"/>
    </source>
</evidence>